<evidence type="ECO:0000313" key="2">
    <source>
        <dbReference type="EMBL" id="GAA3740244.1"/>
    </source>
</evidence>
<reference evidence="3" key="1">
    <citation type="journal article" date="2019" name="Int. J. Syst. Evol. Microbiol.">
        <title>The Global Catalogue of Microorganisms (GCM) 10K type strain sequencing project: providing services to taxonomists for standard genome sequencing and annotation.</title>
        <authorList>
            <consortium name="The Broad Institute Genomics Platform"/>
            <consortium name="The Broad Institute Genome Sequencing Center for Infectious Disease"/>
            <person name="Wu L."/>
            <person name="Ma J."/>
        </authorList>
    </citation>
    <scope>NUCLEOTIDE SEQUENCE [LARGE SCALE GENOMIC DNA]</scope>
    <source>
        <strain evidence="3">JCM 17137</strain>
    </source>
</reference>
<organism evidence="2 3">
    <name type="scientific">Salinactinospora qingdaonensis</name>
    <dbReference type="NCBI Taxonomy" id="702744"/>
    <lineage>
        <taxon>Bacteria</taxon>
        <taxon>Bacillati</taxon>
        <taxon>Actinomycetota</taxon>
        <taxon>Actinomycetes</taxon>
        <taxon>Streptosporangiales</taxon>
        <taxon>Nocardiopsidaceae</taxon>
        <taxon>Salinactinospora</taxon>
    </lineage>
</organism>
<dbReference type="InterPro" id="IPR000212">
    <property type="entry name" value="DNA_helicase_UvrD/REP"/>
</dbReference>
<evidence type="ECO:0000259" key="1">
    <source>
        <dbReference type="Pfam" id="PF13538"/>
    </source>
</evidence>
<sequence>MDFRQYADTAAARRSAVRSEQAYVSKLYARLDELRERTETALRAAHGDHGTGTEQALFEREVTSEERARRLSQLRGVERGLCFGRIDHTDGQRHYIGRLGLRDEEHESILVDWRAPAARPFYAATPSAPGLLARRRHLHTRGRTVTDLDDEVFDLDTLSEHDRRTLVGEAALLASLRQGRTGRMSDVVATIQAEQDHVIRSSLQGVLVVQGGPGTGKTVAALHRAAYLLYTHHDTLSRRGVLVIGPNATFLRYIGQVLPSLGETDVVLSALNELYPGVRATGVEPASAAVVKGDARMVDFVAAAVSDRQRVPSKGLAIDLDGMTLRVDGAACHRARESARALYNFHKPHNIARKLFVTEMLTLLARDEAEQLNRPLDEEDLPHARALLWQEPAVRAELTKLWPELTPQQLLTDLFADSEALRSAGERAGLSQAEWESLARPAEAPWTVADVPLLDEAAELLGADDSAERARHRAAERERAAEERYAQGVLEVTGLSEEGALDAAALAERHRAPGPQRTTAERAEADRGWAYGHVIVDEAQELSGMAWRMVTRRVPTRSMTVVGDIAQTSAAAGARSWAQMLDTHVKGRWREQRLLINYRTPAEIMAVAADVLASVAPDEEPPESVRSGGALRAVRVSGDGSGEEAGEGTVAGLATALPALAAEECALIGEGRVAVLTPDARHGEVAALLPDAAAAATPEALDTPVAVLTVTQAKGLEFDAVLLIDPAGILTQSPKGGHDLYVAITRSTRRLTVVHEGDLPRELSRLTG</sequence>
<dbReference type="SUPFAM" id="SSF52540">
    <property type="entry name" value="P-loop containing nucleoside triphosphate hydrolases"/>
    <property type="match status" value="1"/>
</dbReference>
<dbReference type="Proteomes" id="UP001500908">
    <property type="component" value="Unassembled WGS sequence"/>
</dbReference>
<dbReference type="Pfam" id="PF13538">
    <property type="entry name" value="UvrD_C_2"/>
    <property type="match status" value="1"/>
</dbReference>
<dbReference type="EMBL" id="BAABDD010000007">
    <property type="protein sequence ID" value="GAA3740244.1"/>
    <property type="molecule type" value="Genomic_DNA"/>
</dbReference>
<dbReference type="InterPro" id="IPR027417">
    <property type="entry name" value="P-loop_NTPase"/>
</dbReference>
<dbReference type="InterPro" id="IPR027785">
    <property type="entry name" value="UvrD-like_helicase_C"/>
</dbReference>
<comment type="caution">
    <text evidence="2">The sequence shown here is derived from an EMBL/GenBank/DDBJ whole genome shotgun (WGS) entry which is preliminary data.</text>
</comment>
<dbReference type="Gene3D" id="3.40.50.300">
    <property type="entry name" value="P-loop containing nucleotide triphosphate hydrolases"/>
    <property type="match status" value="2"/>
</dbReference>
<name>A0ABP7FK63_9ACTN</name>
<evidence type="ECO:0000313" key="3">
    <source>
        <dbReference type="Proteomes" id="UP001500908"/>
    </source>
</evidence>
<protein>
    <submittedName>
        <fullName evidence="2">AAA family ATPase</fullName>
    </submittedName>
</protein>
<accession>A0ABP7FK63</accession>
<proteinExistence type="predicted"/>
<keyword evidence="3" id="KW-1185">Reference proteome</keyword>
<gene>
    <name evidence="2" type="ORF">GCM10022402_20020</name>
</gene>
<dbReference type="PANTHER" id="PTHR11070">
    <property type="entry name" value="UVRD / RECB / PCRA DNA HELICASE FAMILY MEMBER"/>
    <property type="match status" value="1"/>
</dbReference>
<feature type="domain" description="UvrD-like helicase C-terminal" evidence="1">
    <location>
        <begin position="705"/>
        <end position="754"/>
    </location>
</feature>
<dbReference type="RefSeq" id="WP_344970026.1">
    <property type="nucleotide sequence ID" value="NZ_BAABDD010000007.1"/>
</dbReference>
<dbReference type="PANTHER" id="PTHR11070:SF45">
    <property type="entry name" value="DNA 3'-5' HELICASE"/>
    <property type="match status" value="1"/>
</dbReference>